<dbReference type="InterPro" id="IPR050168">
    <property type="entry name" value="AAA_ATPase_domain"/>
</dbReference>
<comment type="caution">
    <text evidence="12">The sequence shown here is derived from an EMBL/GenBank/DDBJ whole genome shotgun (WGS) entry which is preliminary data.</text>
</comment>
<dbReference type="SMART" id="SM00382">
    <property type="entry name" value="AAA"/>
    <property type="match status" value="2"/>
</dbReference>
<organism evidence="12 13">
    <name type="scientific">Microctonus hyperodae</name>
    <name type="common">Parasitoid wasp</name>
    <dbReference type="NCBI Taxonomy" id="165561"/>
    <lineage>
        <taxon>Eukaryota</taxon>
        <taxon>Metazoa</taxon>
        <taxon>Ecdysozoa</taxon>
        <taxon>Arthropoda</taxon>
        <taxon>Hexapoda</taxon>
        <taxon>Insecta</taxon>
        <taxon>Pterygota</taxon>
        <taxon>Neoptera</taxon>
        <taxon>Endopterygota</taxon>
        <taxon>Hymenoptera</taxon>
        <taxon>Apocrita</taxon>
        <taxon>Ichneumonoidea</taxon>
        <taxon>Braconidae</taxon>
        <taxon>Euphorinae</taxon>
        <taxon>Microctonus</taxon>
    </lineage>
</organism>
<keyword evidence="13" id="KW-1185">Reference proteome</keyword>
<sequence length="1059" mass="120551">MVSSLREYQLKMTGGSVNSIIPHNEADARKSAEEMDEQRHKTLAYEYLCHLEEAKKWIEACIREELPPTTELEENLRNGVYLAKLANFMDPQLVPLTKIYDIEQKRYAIVGLQFRHTENIFYFLKCLKSMHLPLTFQPETTDIYDKKNMPKVIYCIHALSTHLFKLGKAPQIQDLYGKVNFTDAEIDAVSKELRKYGIELPAFQKIGGLLTNCMEGDTAALHAAVIAINQSLVSSNALKMLDGLMSPAARLQNVNSLLMRQYMDTLSQAKELKTQAALNRSLNDSYVPDAYDELLTPAEIQGHINSVNARHALEGIVQFMSSTVECSWVNICSLTSHKKYRILLVPFNNCKNNEIYLSETMLFNIEKLLCSKDHYSYFITPASNDLPTWAKLVKISLISNPFETQEDLTDVLLNNYFSNPKYLRRNDVIRISIKEYAPEYLLTLNNPQLTEMYFKINSIKSDDKITNKPCYVYRDESMVIQEGTIHEYLPPIYKLSVPVLETSTIENEIEINNISNFPLSLHKPLEELKMLILPFMTTDNWMRIKPVFLVKGPSGCGKFRLIQCLAKQMGFNFLNVDCSEIQTLSPSQTETKLRIAFHNANKSVPCILKLNNIQAYGKNSEGRIDERVTSNFVEQLDSLYKEQDKKFPLIIIATLEDGEISADINRHFIETININYLTQDEKIDLLEWLLKSRNTKYHADLSKITSMCSDFVSEDLETLILHATTASYKRSLNTNTAMIINQNDFTEAYEYMQSIFSDRIGTAKVPKVHWDDIGGLANLKNEIIRRIEIPLVHNFAIRSSGILLYGPPGTGKTLLAKAVATECKFNFLSVKGPELLNMYVGQSEKNVRDIFDRARAASPCIIFFDELDALAPNRGRSGDSGGVMDRVVSQLLAEMDGLDSSMNTFIIGATNRPDLIDPALLRPGRFDKLLYVGVYSEPESQLSVLKAITHKFTMENRDDELNRIVAMLPKNLTGADLYSVCSNAWLNAAERTIKEYEKSLDEQKQMENINDNKKPEGPVKVSFHNFIMAIQTLVPSVSDEELSRYEKLHEELSPKQYKL</sequence>
<evidence type="ECO:0000313" key="12">
    <source>
        <dbReference type="EMBL" id="KAK0168458.1"/>
    </source>
</evidence>
<evidence type="ECO:0000256" key="5">
    <source>
        <dbReference type="ARBA" id="ARBA00022801"/>
    </source>
</evidence>
<dbReference type="FunFam" id="1.10.418.10:FF:000013">
    <property type="entry name" value="IQ motif containing GTPase activating protein 1"/>
    <property type="match status" value="1"/>
</dbReference>
<dbReference type="GO" id="GO:0005778">
    <property type="term" value="C:peroxisomal membrane"/>
    <property type="evidence" value="ECO:0007669"/>
    <property type="project" value="TreeGrafter"/>
</dbReference>
<dbReference type="AlphaFoldDB" id="A0AA39KNW8"/>
<keyword evidence="3" id="KW-0962">Peroxisome biogenesis</keyword>
<keyword evidence="7" id="KW-0472">Membrane</keyword>
<protein>
    <recommendedName>
        <fullName evidence="8">Peroxisomal ATPase PEX6</fullName>
    </recommendedName>
    <alternativeName>
        <fullName evidence="9">Peroxin-6</fullName>
    </alternativeName>
</protein>
<dbReference type="SUPFAM" id="SSF52540">
    <property type="entry name" value="P-loop containing nucleoside triphosphate hydrolases"/>
    <property type="match status" value="2"/>
</dbReference>
<dbReference type="Pfam" id="PF00307">
    <property type="entry name" value="CH"/>
    <property type="match status" value="1"/>
</dbReference>
<dbReference type="GO" id="GO:0016887">
    <property type="term" value="F:ATP hydrolysis activity"/>
    <property type="evidence" value="ECO:0007669"/>
    <property type="project" value="InterPro"/>
</dbReference>
<evidence type="ECO:0000256" key="2">
    <source>
        <dbReference type="ARBA" id="ARBA00006914"/>
    </source>
</evidence>
<dbReference type="SUPFAM" id="SSF47576">
    <property type="entry name" value="Calponin-homology domain, CH-domain"/>
    <property type="match status" value="1"/>
</dbReference>
<dbReference type="PROSITE" id="PS50021">
    <property type="entry name" value="CH"/>
    <property type="match status" value="1"/>
</dbReference>
<evidence type="ECO:0000259" key="11">
    <source>
        <dbReference type="PROSITE" id="PS50021"/>
    </source>
</evidence>
<evidence type="ECO:0000256" key="7">
    <source>
        <dbReference type="ARBA" id="ARBA00023136"/>
    </source>
</evidence>
<keyword evidence="6" id="KW-0067">ATP-binding</keyword>
<dbReference type="Proteomes" id="UP001168972">
    <property type="component" value="Unassembled WGS sequence"/>
</dbReference>
<dbReference type="Pfam" id="PF00004">
    <property type="entry name" value="AAA"/>
    <property type="match status" value="2"/>
</dbReference>
<dbReference type="PANTHER" id="PTHR23077:SF9">
    <property type="entry name" value="PEROXISOMAL ATPASE PEX6"/>
    <property type="match status" value="1"/>
</dbReference>
<evidence type="ECO:0000256" key="8">
    <source>
        <dbReference type="ARBA" id="ARBA00034811"/>
    </source>
</evidence>
<dbReference type="Gene3D" id="3.40.50.300">
    <property type="entry name" value="P-loop containing nucleotide triphosphate hydrolases"/>
    <property type="match status" value="2"/>
</dbReference>
<dbReference type="InterPro" id="IPR001715">
    <property type="entry name" value="CH_dom"/>
</dbReference>
<evidence type="ECO:0000256" key="1">
    <source>
        <dbReference type="ARBA" id="ARBA00004370"/>
    </source>
</evidence>
<keyword evidence="4" id="KW-0547">Nucleotide-binding</keyword>
<dbReference type="GO" id="GO:0005829">
    <property type="term" value="C:cytosol"/>
    <property type="evidence" value="ECO:0007669"/>
    <property type="project" value="TreeGrafter"/>
</dbReference>
<comment type="subcellular location">
    <subcellularLocation>
        <location evidence="1">Membrane</location>
    </subcellularLocation>
</comment>
<gene>
    <name evidence="12" type="ORF">PV327_002255</name>
</gene>
<reference evidence="12" key="2">
    <citation type="submission" date="2023-03" db="EMBL/GenBank/DDBJ databases">
        <authorList>
            <person name="Inwood S.N."/>
            <person name="Skelly J.G."/>
            <person name="Guhlin J."/>
            <person name="Harrop T.W.R."/>
            <person name="Goldson S.G."/>
            <person name="Dearden P.K."/>
        </authorList>
    </citation>
    <scope>NUCLEOTIDE SEQUENCE</scope>
    <source>
        <strain evidence="12">Lincoln</strain>
        <tissue evidence="12">Whole body</tissue>
    </source>
</reference>
<dbReference type="Gene3D" id="1.10.418.10">
    <property type="entry name" value="Calponin-like domain"/>
    <property type="match status" value="1"/>
</dbReference>
<dbReference type="InterPro" id="IPR027417">
    <property type="entry name" value="P-loop_NTPase"/>
</dbReference>
<evidence type="ECO:0000256" key="9">
    <source>
        <dbReference type="ARBA" id="ARBA00034920"/>
    </source>
</evidence>
<keyword evidence="5" id="KW-0378">Hydrolase</keyword>
<dbReference type="PANTHER" id="PTHR23077">
    <property type="entry name" value="AAA-FAMILY ATPASE"/>
    <property type="match status" value="1"/>
</dbReference>
<dbReference type="PROSITE" id="PS00674">
    <property type="entry name" value="AAA"/>
    <property type="match status" value="1"/>
</dbReference>
<comment type="similarity">
    <text evidence="2">Belongs to the AAA ATPase family.</text>
</comment>
<dbReference type="FunFam" id="3.40.50.300:FF:000109">
    <property type="entry name" value="Peroxisomal biogenesis factor 6"/>
    <property type="match status" value="1"/>
</dbReference>
<dbReference type="InterPro" id="IPR036872">
    <property type="entry name" value="CH_dom_sf"/>
</dbReference>
<dbReference type="InterPro" id="IPR003960">
    <property type="entry name" value="ATPase_AAA_CS"/>
</dbReference>
<feature type="domain" description="Calponin-homology (CH)" evidence="11">
    <location>
        <begin position="48"/>
        <end position="163"/>
    </location>
</feature>
<dbReference type="InterPro" id="IPR003593">
    <property type="entry name" value="AAA+_ATPase"/>
</dbReference>
<evidence type="ECO:0000256" key="4">
    <source>
        <dbReference type="ARBA" id="ARBA00022741"/>
    </source>
</evidence>
<evidence type="ECO:0000256" key="10">
    <source>
        <dbReference type="ARBA" id="ARBA00048778"/>
    </source>
</evidence>
<dbReference type="InterPro" id="IPR003959">
    <property type="entry name" value="ATPase_AAA_core"/>
</dbReference>
<dbReference type="GO" id="GO:0016558">
    <property type="term" value="P:protein import into peroxisome matrix"/>
    <property type="evidence" value="ECO:0007669"/>
    <property type="project" value="TreeGrafter"/>
</dbReference>
<evidence type="ECO:0000256" key="6">
    <source>
        <dbReference type="ARBA" id="ARBA00022840"/>
    </source>
</evidence>
<proteinExistence type="inferred from homology"/>
<dbReference type="Gene3D" id="1.10.8.60">
    <property type="match status" value="2"/>
</dbReference>
<dbReference type="EMBL" id="JAQQBR010001831">
    <property type="protein sequence ID" value="KAK0168458.1"/>
    <property type="molecule type" value="Genomic_DNA"/>
</dbReference>
<accession>A0AA39KNW8</accession>
<dbReference type="GO" id="GO:0005524">
    <property type="term" value="F:ATP binding"/>
    <property type="evidence" value="ECO:0007669"/>
    <property type="project" value="UniProtKB-KW"/>
</dbReference>
<comment type="catalytic activity">
    <reaction evidence="10">
        <text>ATP + H2O = ADP + phosphate + H(+)</text>
        <dbReference type="Rhea" id="RHEA:13065"/>
        <dbReference type="ChEBI" id="CHEBI:15377"/>
        <dbReference type="ChEBI" id="CHEBI:15378"/>
        <dbReference type="ChEBI" id="CHEBI:30616"/>
        <dbReference type="ChEBI" id="CHEBI:43474"/>
        <dbReference type="ChEBI" id="CHEBI:456216"/>
    </reaction>
    <physiologicalReaction direction="left-to-right" evidence="10">
        <dbReference type="Rhea" id="RHEA:13066"/>
    </physiologicalReaction>
</comment>
<name>A0AA39KNW8_MICHY</name>
<dbReference type="SMART" id="SM00033">
    <property type="entry name" value="CH"/>
    <property type="match status" value="1"/>
</dbReference>
<reference evidence="12" key="1">
    <citation type="journal article" date="2023" name="bioRxiv">
        <title>Scaffold-level genome assemblies of two parasitoid biocontrol wasps reveal the parthenogenesis mechanism and an associated novel virus.</title>
        <authorList>
            <person name="Inwood S."/>
            <person name="Skelly J."/>
            <person name="Guhlin J."/>
            <person name="Harrop T."/>
            <person name="Goldson S."/>
            <person name="Dearden P."/>
        </authorList>
    </citation>
    <scope>NUCLEOTIDE SEQUENCE</scope>
    <source>
        <strain evidence="12">Lincoln</strain>
        <tissue evidence="12">Whole body</tissue>
    </source>
</reference>
<evidence type="ECO:0000313" key="13">
    <source>
        <dbReference type="Proteomes" id="UP001168972"/>
    </source>
</evidence>
<evidence type="ECO:0000256" key="3">
    <source>
        <dbReference type="ARBA" id="ARBA00022593"/>
    </source>
</evidence>